<evidence type="ECO:0000256" key="1">
    <source>
        <dbReference type="ARBA" id="ARBA00000971"/>
    </source>
</evidence>
<evidence type="ECO:0000256" key="2">
    <source>
        <dbReference type="ARBA" id="ARBA00013194"/>
    </source>
</evidence>
<keyword evidence="4 5" id="KW-0413">Isomerase</keyword>
<feature type="domain" description="PpiC" evidence="7">
    <location>
        <begin position="145"/>
        <end position="256"/>
    </location>
</feature>
<keyword evidence="8" id="KW-1185">Reference proteome</keyword>
<feature type="region of interest" description="Disordered" evidence="6">
    <location>
        <begin position="475"/>
        <end position="502"/>
    </location>
</feature>
<dbReference type="Pfam" id="PF00639">
    <property type="entry name" value="Rotamase"/>
    <property type="match status" value="1"/>
</dbReference>
<accession>A0A6J2UAZ4</accession>
<dbReference type="InterPro" id="IPR023058">
    <property type="entry name" value="PPIase_PpiC_CS"/>
</dbReference>
<dbReference type="AlphaFoldDB" id="A0A6J2UAZ4"/>
<dbReference type="GO" id="GO:0005829">
    <property type="term" value="C:cytosol"/>
    <property type="evidence" value="ECO:0007669"/>
    <property type="project" value="TreeGrafter"/>
</dbReference>
<dbReference type="PANTHER" id="PTHR10657">
    <property type="entry name" value="PEPTIDYL-PROLYL CIS-TRANS ISOMERASE"/>
    <property type="match status" value="1"/>
</dbReference>
<dbReference type="SUPFAM" id="SSF54534">
    <property type="entry name" value="FKBP-like"/>
    <property type="match status" value="1"/>
</dbReference>
<sequence>MAQSESDCSVSICNESKILQVDPPEVFDIYGIDDPTRKDEESVIRPFGSTTSIDTDQVDWSEHSEGEDQVCGFGMGYSSEDSEWNDRWLKKRAICLPEGWEERTKPITCETYYFNTHTQTEYLRFPIGRHGGPTACVTDDLVYPWTRFRCSHILVKHRDSQRPTSWREKIITRSRSEARALLENGRQKIVAGKMEFDELARVISDCCSARHGGDLGNFKLDQTHCEFEREVLRLPKGELSQIFETRAGFHIAVRMAASGEMSEGELKKKERIGKLSNINDRGRDKMHLKKKQHGVVSLQQQDKLKVKHYERKAEKKYIKDIQREDGNPSRLLRQHEASYRSLDLLQKIVDRVSGKKNKKKVQRAAEKKNLVREYNENFERNHLLKQLLCERNRECSEQSSNEPPTEVCSSTETDICSCADKSLYSSTTTLSPVTDTEFSSNIQRTLGGVSNTGNRIPPIDKVNSISSIEKARPDVVKKSKKNLGSNKKRSSDCSSTPTLPSPRYVLTNPKLFRKNTKRNFHPFMQKYPRCPLSRIYVPRSIHSIYSDTIIRPETSALDDSSHAELIK</sequence>
<proteinExistence type="predicted"/>
<dbReference type="Proteomes" id="UP000504634">
    <property type="component" value="Unplaced"/>
</dbReference>
<dbReference type="EC" id="5.2.1.8" evidence="2"/>
<dbReference type="GeneID" id="115632601"/>
<dbReference type="InterPro" id="IPR051370">
    <property type="entry name" value="PPIase_Pin1"/>
</dbReference>
<keyword evidence="3 5" id="KW-0697">Rotamase</keyword>
<dbReference type="GO" id="GO:0003755">
    <property type="term" value="F:peptidyl-prolyl cis-trans isomerase activity"/>
    <property type="evidence" value="ECO:0007669"/>
    <property type="project" value="UniProtKB-KW"/>
</dbReference>
<evidence type="ECO:0000256" key="4">
    <source>
        <dbReference type="ARBA" id="ARBA00023235"/>
    </source>
</evidence>
<protein>
    <recommendedName>
        <fullName evidence="2">peptidylprolyl isomerase</fullName>
        <ecNumber evidence="2">5.2.1.8</ecNumber>
    </recommendedName>
</protein>
<evidence type="ECO:0000256" key="6">
    <source>
        <dbReference type="SAM" id="MobiDB-lite"/>
    </source>
</evidence>
<dbReference type="InterPro" id="IPR046357">
    <property type="entry name" value="PPIase_dom_sf"/>
</dbReference>
<gene>
    <name evidence="9" type="primary">LOC115632601</name>
</gene>
<dbReference type="GO" id="GO:0005634">
    <property type="term" value="C:nucleus"/>
    <property type="evidence" value="ECO:0007669"/>
    <property type="project" value="TreeGrafter"/>
</dbReference>
<evidence type="ECO:0000313" key="8">
    <source>
        <dbReference type="Proteomes" id="UP000504634"/>
    </source>
</evidence>
<evidence type="ECO:0000259" key="7">
    <source>
        <dbReference type="PROSITE" id="PS50198"/>
    </source>
</evidence>
<name>A0A6J2UAZ4_DROLE</name>
<dbReference type="RefSeq" id="XP_030385686.1">
    <property type="nucleotide sequence ID" value="XM_030529826.1"/>
</dbReference>
<dbReference type="InterPro" id="IPR000297">
    <property type="entry name" value="PPIase_PpiC"/>
</dbReference>
<evidence type="ECO:0000256" key="3">
    <source>
        <dbReference type="ARBA" id="ARBA00023110"/>
    </source>
</evidence>
<evidence type="ECO:0000313" key="9">
    <source>
        <dbReference type="RefSeq" id="XP_030385686.1"/>
    </source>
</evidence>
<reference evidence="9" key="1">
    <citation type="submission" date="2025-08" db="UniProtKB">
        <authorList>
            <consortium name="RefSeq"/>
        </authorList>
    </citation>
    <scope>IDENTIFICATION</scope>
    <source>
        <strain evidence="9">11010-0011.00</strain>
        <tissue evidence="9">Whole body</tissue>
    </source>
</reference>
<dbReference type="OrthoDB" id="2530521at2759"/>
<comment type="catalytic activity">
    <reaction evidence="1">
        <text>[protein]-peptidylproline (omega=180) = [protein]-peptidylproline (omega=0)</text>
        <dbReference type="Rhea" id="RHEA:16237"/>
        <dbReference type="Rhea" id="RHEA-COMP:10747"/>
        <dbReference type="Rhea" id="RHEA-COMP:10748"/>
        <dbReference type="ChEBI" id="CHEBI:83833"/>
        <dbReference type="ChEBI" id="CHEBI:83834"/>
        <dbReference type="EC" id="5.2.1.8"/>
    </reaction>
</comment>
<organism evidence="8 9">
    <name type="scientific">Drosophila lebanonensis</name>
    <name type="common">Fruit fly</name>
    <name type="synonym">Scaptodrosophila lebanonensis</name>
    <dbReference type="NCBI Taxonomy" id="7225"/>
    <lineage>
        <taxon>Eukaryota</taxon>
        <taxon>Metazoa</taxon>
        <taxon>Ecdysozoa</taxon>
        <taxon>Arthropoda</taxon>
        <taxon>Hexapoda</taxon>
        <taxon>Insecta</taxon>
        <taxon>Pterygota</taxon>
        <taxon>Neoptera</taxon>
        <taxon>Endopterygota</taxon>
        <taxon>Diptera</taxon>
        <taxon>Brachycera</taxon>
        <taxon>Muscomorpha</taxon>
        <taxon>Ephydroidea</taxon>
        <taxon>Drosophilidae</taxon>
        <taxon>Scaptodrosophila</taxon>
    </lineage>
</organism>
<dbReference type="PROSITE" id="PS50198">
    <property type="entry name" value="PPIC_PPIASE_2"/>
    <property type="match status" value="1"/>
</dbReference>
<evidence type="ECO:0000256" key="5">
    <source>
        <dbReference type="PROSITE-ProRule" id="PRU00278"/>
    </source>
</evidence>
<dbReference type="Gene3D" id="3.10.50.40">
    <property type="match status" value="1"/>
</dbReference>
<dbReference type="PROSITE" id="PS01096">
    <property type="entry name" value="PPIC_PPIASE_1"/>
    <property type="match status" value="1"/>
</dbReference>
<dbReference type="PANTHER" id="PTHR10657:SF4">
    <property type="entry name" value="PEPTIDYL-PROLYL CIS-TRANS ISOMERASE-RELATED"/>
    <property type="match status" value="1"/>
</dbReference>